<proteinExistence type="predicted"/>
<keyword evidence="1" id="KW-1133">Transmembrane helix</keyword>
<name>W4VJA0_9BACI</name>
<dbReference type="STRING" id="1298598.JCM21714_1865"/>
<dbReference type="InterPro" id="IPR051088">
    <property type="entry name" value="PTS_Sugar-EIIC/EIIB"/>
</dbReference>
<organism evidence="2 3">
    <name type="scientific">Gracilibacillus boraciitolerans JCM 21714</name>
    <dbReference type="NCBI Taxonomy" id="1298598"/>
    <lineage>
        <taxon>Bacteria</taxon>
        <taxon>Bacillati</taxon>
        <taxon>Bacillota</taxon>
        <taxon>Bacilli</taxon>
        <taxon>Bacillales</taxon>
        <taxon>Bacillaceae</taxon>
        <taxon>Gracilibacillus</taxon>
    </lineage>
</organism>
<sequence length="71" mass="7858">MASGIVPPPAGIIVPWTTPPILSGFLATGNAWQGAVLQIFNIFIVGLIWWPFLKVLDKNYYETEIKDQKTA</sequence>
<dbReference type="EMBL" id="BAVS01000007">
    <property type="protein sequence ID" value="GAE92844.1"/>
    <property type="molecule type" value="Genomic_DNA"/>
</dbReference>
<keyword evidence="1" id="KW-0472">Membrane</keyword>
<keyword evidence="3" id="KW-1185">Reference proteome</keyword>
<reference evidence="2 3" key="1">
    <citation type="journal article" date="2014" name="Genome Announc.">
        <title>Draft Genome Sequence of the Boron-Tolerant and Moderately Halotolerant Bacterium Gracilibacillus boraciitolerans JCM 21714T.</title>
        <authorList>
            <person name="Ahmed I."/>
            <person name="Oshima K."/>
            <person name="Suda W."/>
            <person name="Kitamura K."/>
            <person name="Iida T."/>
            <person name="Ohmori Y."/>
            <person name="Fujiwara T."/>
            <person name="Hattori M."/>
            <person name="Ohkuma M."/>
        </authorList>
    </citation>
    <scope>NUCLEOTIDE SEQUENCE [LARGE SCALE GENOMIC DNA]</scope>
    <source>
        <strain evidence="2 3">JCM 21714</strain>
    </source>
</reference>
<evidence type="ECO:0000313" key="2">
    <source>
        <dbReference type="EMBL" id="GAE92844.1"/>
    </source>
</evidence>
<evidence type="ECO:0000313" key="3">
    <source>
        <dbReference type="Proteomes" id="UP000019102"/>
    </source>
</evidence>
<evidence type="ECO:0000256" key="1">
    <source>
        <dbReference type="SAM" id="Phobius"/>
    </source>
</evidence>
<dbReference type="Proteomes" id="UP000019102">
    <property type="component" value="Unassembled WGS sequence"/>
</dbReference>
<feature type="transmembrane region" description="Helical" evidence="1">
    <location>
        <begin position="31"/>
        <end position="52"/>
    </location>
</feature>
<dbReference type="eggNOG" id="COG1455">
    <property type="taxonomic scope" value="Bacteria"/>
</dbReference>
<keyword evidence="1" id="KW-0812">Transmembrane</keyword>
<protein>
    <submittedName>
        <fullName evidence="2">PTS system</fullName>
    </submittedName>
</protein>
<dbReference type="AlphaFoldDB" id="W4VJA0"/>
<dbReference type="PANTHER" id="PTHR33989:SF4">
    <property type="entry name" value="PTS SYSTEM N,N'-DIACETYLCHITOBIOSE-SPECIFIC EIIC COMPONENT"/>
    <property type="match status" value="1"/>
</dbReference>
<accession>W4VJA0</accession>
<dbReference type="GO" id="GO:0005886">
    <property type="term" value="C:plasma membrane"/>
    <property type="evidence" value="ECO:0007669"/>
    <property type="project" value="TreeGrafter"/>
</dbReference>
<gene>
    <name evidence="2" type="ORF">JCM21714_1865</name>
</gene>
<comment type="caution">
    <text evidence="2">The sequence shown here is derived from an EMBL/GenBank/DDBJ whole genome shotgun (WGS) entry which is preliminary data.</text>
</comment>
<dbReference type="PANTHER" id="PTHR33989">
    <property type="match status" value="1"/>
</dbReference>
<dbReference type="GO" id="GO:1901264">
    <property type="term" value="P:carbohydrate derivative transport"/>
    <property type="evidence" value="ECO:0007669"/>
    <property type="project" value="TreeGrafter"/>
</dbReference>